<dbReference type="InterPro" id="IPR003578">
    <property type="entry name" value="Small_GTPase_Rho"/>
</dbReference>
<evidence type="ECO:0000313" key="10">
    <source>
        <dbReference type="EMBL" id="LAC23939.1"/>
    </source>
</evidence>
<dbReference type="GO" id="GO:0035099">
    <property type="term" value="P:hemocyte migration"/>
    <property type="evidence" value="ECO:0007669"/>
    <property type="project" value="UniProtKB-ARBA"/>
</dbReference>
<keyword evidence="8" id="KW-0449">Lipoprotein</keyword>
<dbReference type="FunFam" id="3.40.50.300:FF:000983">
    <property type="entry name" value="Rho family GTPase"/>
    <property type="match status" value="1"/>
</dbReference>
<protein>
    <submittedName>
        <fullName evidence="10">Cell division control protein 42 homolog</fullName>
    </submittedName>
</protein>
<dbReference type="InterPro" id="IPR027417">
    <property type="entry name" value="P-loop_NTPase"/>
</dbReference>
<dbReference type="AlphaFoldDB" id="A0A6A7G0R5"/>
<keyword evidence="9" id="KW-0636">Prenylation</keyword>
<dbReference type="PROSITE" id="PS51419">
    <property type="entry name" value="RAB"/>
    <property type="match status" value="1"/>
</dbReference>
<dbReference type="GO" id="GO:0007264">
    <property type="term" value="P:small GTPase-mediated signal transduction"/>
    <property type="evidence" value="ECO:0007669"/>
    <property type="project" value="InterPro"/>
</dbReference>
<evidence type="ECO:0000256" key="5">
    <source>
        <dbReference type="ARBA" id="ARBA00022741"/>
    </source>
</evidence>
<dbReference type="PANTHER" id="PTHR24072">
    <property type="entry name" value="RHO FAMILY GTPASE"/>
    <property type="match status" value="1"/>
</dbReference>
<dbReference type="SUPFAM" id="SSF52540">
    <property type="entry name" value="P-loop containing nucleoside triphosphate hydrolases"/>
    <property type="match status" value="1"/>
</dbReference>
<dbReference type="NCBIfam" id="TIGR00231">
    <property type="entry name" value="small_GTP"/>
    <property type="match status" value="1"/>
</dbReference>
<keyword evidence="6" id="KW-0342">GTP-binding</keyword>
<dbReference type="SMART" id="SM00175">
    <property type="entry name" value="RAB"/>
    <property type="match status" value="1"/>
</dbReference>
<keyword evidence="5" id="KW-0547">Nucleotide-binding</keyword>
<dbReference type="InterPro" id="IPR005225">
    <property type="entry name" value="Small_GTP-bd"/>
</dbReference>
<accession>A0A6A7G0R5</accession>
<comment type="subcellular location">
    <subcellularLocation>
        <location evidence="1">Cell membrane</location>
        <topology evidence="1">Lipid-anchor</topology>
        <orientation evidence="1">Cytoplasmic side</orientation>
    </subcellularLocation>
</comment>
<keyword evidence="4" id="KW-0488">Methylation</keyword>
<dbReference type="GO" id="GO:0001667">
    <property type="term" value="P:ameboidal-type cell migration"/>
    <property type="evidence" value="ECO:0007669"/>
    <property type="project" value="UniProtKB-ARBA"/>
</dbReference>
<keyword evidence="3" id="KW-1003">Cell membrane</keyword>
<dbReference type="GO" id="GO:0003924">
    <property type="term" value="F:GTPase activity"/>
    <property type="evidence" value="ECO:0007669"/>
    <property type="project" value="InterPro"/>
</dbReference>
<dbReference type="Gene3D" id="3.40.50.300">
    <property type="entry name" value="P-loop containing nucleotide triphosphate hydrolases"/>
    <property type="match status" value="1"/>
</dbReference>
<evidence type="ECO:0000256" key="1">
    <source>
        <dbReference type="ARBA" id="ARBA00004342"/>
    </source>
</evidence>
<dbReference type="PROSITE" id="PS51420">
    <property type="entry name" value="RHO"/>
    <property type="match status" value="1"/>
</dbReference>
<evidence type="ECO:0000256" key="4">
    <source>
        <dbReference type="ARBA" id="ARBA00022481"/>
    </source>
</evidence>
<dbReference type="SMART" id="SM00174">
    <property type="entry name" value="RHO"/>
    <property type="match status" value="1"/>
</dbReference>
<dbReference type="Pfam" id="PF00071">
    <property type="entry name" value="Ras"/>
    <property type="match status" value="1"/>
</dbReference>
<evidence type="ECO:0000256" key="8">
    <source>
        <dbReference type="ARBA" id="ARBA00023288"/>
    </source>
</evidence>
<dbReference type="SMART" id="SM00173">
    <property type="entry name" value="RAS"/>
    <property type="match status" value="1"/>
</dbReference>
<keyword evidence="10" id="KW-0132">Cell division</keyword>
<dbReference type="GO" id="GO:0035006">
    <property type="term" value="P:melanization defense response"/>
    <property type="evidence" value="ECO:0007669"/>
    <property type="project" value="UniProtKB-ARBA"/>
</dbReference>
<keyword evidence="7" id="KW-0472">Membrane</keyword>
<evidence type="ECO:0000256" key="6">
    <source>
        <dbReference type="ARBA" id="ARBA00023134"/>
    </source>
</evidence>
<dbReference type="GO" id="GO:0005525">
    <property type="term" value="F:GTP binding"/>
    <property type="evidence" value="ECO:0007669"/>
    <property type="project" value="UniProtKB-KW"/>
</dbReference>
<sequence length="203" mass="22371">MPDNEVTNSAGMAATGKVVTTCPITNKPLKVAVVGDGTVGKTCLLLSHVRQKFPEEYTPTVFDNMKHNQVVDGVTYTLTLWDTAGQEEYEKLRPLSYPNTSVFIVCFSLDSRVSFDNIPRKWLPELKAHCPTTPILLVGTKKDVRDESVITTKDGMKLCRKHGLVQYIESSAKTGDGLKQVFDSAAVISVGLLKKKSRMCCVM</sequence>
<dbReference type="EMBL" id="IACT01004761">
    <property type="protein sequence ID" value="LAC23939.1"/>
    <property type="molecule type" value="mRNA"/>
</dbReference>
<dbReference type="GO" id="GO:0051301">
    <property type="term" value="P:cell division"/>
    <property type="evidence" value="ECO:0007669"/>
    <property type="project" value="UniProtKB-KW"/>
</dbReference>
<organism evidence="10">
    <name type="scientific">Hirondellea gigas</name>
    <dbReference type="NCBI Taxonomy" id="1518452"/>
    <lineage>
        <taxon>Eukaryota</taxon>
        <taxon>Metazoa</taxon>
        <taxon>Ecdysozoa</taxon>
        <taxon>Arthropoda</taxon>
        <taxon>Crustacea</taxon>
        <taxon>Multicrustacea</taxon>
        <taxon>Malacostraca</taxon>
        <taxon>Eumalacostraca</taxon>
        <taxon>Peracarida</taxon>
        <taxon>Amphipoda</taxon>
        <taxon>Amphilochidea</taxon>
        <taxon>Lysianassida</taxon>
        <taxon>Lysianassidira</taxon>
        <taxon>Lysianassoidea</taxon>
        <taxon>Lysianassidae</taxon>
        <taxon>Hirondellea</taxon>
    </lineage>
</organism>
<dbReference type="GO" id="GO:0003006">
    <property type="term" value="P:developmental process involved in reproduction"/>
    <property type="evidence" value="ECO:0007669"/>
    <property type="project" value="UniProtKB-ARBA"/>
</dbReference>
<comment type="similarity">
    <text evidence="2">Belongs to the small GTPase superfamily. Rho family.</text>
</comment>
<keyword evidence="10" id="KW-0131">Cell cycle</keyword>
<proteinExistence type="evidence at transcript level"/>
<dbReference type="GO" id="GO:0005886">
    <property type="term" value="C:plasma membrane"/>
    <property type="evidence" value="ECO:0007669"/>
    <property type="project" value="UniProtKB-SubCell"/>
</dbReference>
<dbReference type="GO" id="GO:0022412">
    <property type="term" value="P:cellular process involved in reproduction in multicellular organism"/>
    <property type="evidence" value="ECO:0007669"/>
    <property type="project" value="UniProtKB-ARBA"/>
</dbReference>
<dbReference type="PROSITE" id="PS51421">
    <property type="entry name" value="RAS"/>
    <property type="match status" value="1"/>
</dbReference>
<evidence type="ECO:0000256" key="2">
    <source>
        <dbReference type="ARBA" id="ARBA00010142"/>
    </source>
</evidence>
<name>A0A6A7G0R5_9CRUS</name>
<evidence type="ECO:0000256" key="3">
    <source>
        <dbReference type="ARBA" id="ARBA00022475"/>
    </source>
</evidence>
<reference evidence="10" key="1">
    <citation type="submission" date="2017-11" db="EMBL/GenBank/DDBJ databases">
        <title>The sensing device of the deep-sea amphipod.</title>
        <authorList>
            <person name="Kobayashi H."/>
            <person name="Nagahama T."/>
            <person name="Arai W."/>
            <person name="Sasagawa Y."/>
            <person name="Umeda M."/>
            <person name="Hayashi T."/>
            <person name="Nikaido I."/>
            <person name="Watanabe H."/>
            <person name="Oguri K."/>
            <person name="Kitazato H."/>
            <person name="Fujioka K."/>
            <person name="Kido Y."/>
            <person name="Takami H."/>
        </authorList>
    </citation>
    <scope>NUCLEOTIDE SEQUENCE</scope>
    <source>
        <tissue evidence="10">Whole body</tissue>
    </source>
</reference>
<evidence type="ECO:0000256" key="9">
    <source>
        <dbReference type="ARBA" id="ARBA00023289"/>
    </source>
</evidence>
<dbReference type="InterPro" id="IPR001806">
    <property type="entry name" value="Small_GTPase"/>
</dbReference>
<dbReference type="PRINTS" id="PR00449">
    <property type="entry name" value="RASTRNSFRMNG"/>
</dbReference>
<dbReference type="CDD" id="cd00157">
    <property type="entry name" value="Rho"/>
    <property type="match status" value="1"/>
</dbReference>
<evidence type="ECO:0000256" key="7">
    <source>
        <dbReference type="ARBA" id="ARBA00023136"/>
    </source>
</evidence>